<dbReference type="PRINTS" id="PR00081">
    <property type="entry name" value="GDHRDH"/>
</dbReference>
<accession>A0A5J4NKQ3</accession>
<dbReference type="PRINTS" id="PR00080">
    <property type="entry name" value="SDRFAMILY"/>
</dbReference>
<sequence>MHFNHRDCVLSQRLDGKVVIVTGCNQGIGYETVGELVRRGARVIMACRDLKKAELARRQLLKRFAGSPESDKQHSVPVTETQLTCEELDLESPASIRAFASRMRKQEQVVHILVNNAAINLRRAQFDADGIERHLKVNHLGPFLLTQLLYPLLQLANGDARVVNVSSFNHRLADLNMSDLCRPKVGSYYSNSKLANVIHAKELSRRWQESGIVSVSLHPGLVKTELFRHMPLTRNSDERSVGSEFHGILVAITGINLVNFSLNHYTDLSLLRGMVVPFYIWLLFALLVLWLLKRRFFKAAVCRLHNRLDGKLVIVTGCNQGIGYETVGELARRGAQVIMACRDRIRAEEARQRLLERFGLKSKADQPHLTPIREDQLECEQLDLESIQSIRSFAAQMLKRNQPVDILVNNAGIDLKHARYDSSGIELQLKVNHLGPFLLTQLLCPLLQSVVGGSRIVIVSSLRHRFATMNFEDLNHPLVGACYSNSKLANVIFAKELAKRWSSKGITAVSLHPGLVRTEIFKYHPWIRWIVHKPLCWFTKSPWEGAQTTLYCCLAKDLVPGAYYADCDLAMVNHQALQEGVGEQLWTASEQLIQKWTDDEQH</sequence>
<dbReference type="EMBL" id="QNGE01002148">
    <property type="protein sequence ID" value="KAA3676102.1"/>
    <property type="molecule type" value="Genomic_DNA"/>
</dbReference>
<dbReference type="InterPro" id="IPR036291">
    <property type="entry name" value="NAD(P)-bd_dom_sf"/>
</dbReference>
<proteinExistence type="predicted"/>
<protein>
    <submittedName>
        <fullName evidence="3">Retinol dehydrogenase 12</fullName>
    </submittedName>
</protein>
<dbReference type="SUPFAM" id="SSF51735">
    <property type="entry name" value="NAD(P)-binding Rossmann-fold domains"/>
    <property type="match status" value="2"/>
</dbReference>
<dbReference type="Pfam" id="PF00106">
    <property type="entry name" value="adh_short"/>
    <property type="match status" value="2"/>
</dbReference>
<dbReference type="CDD" id="cd05327">
    <property type="entry name" value="retinol-DH_like_SDR_c_like"/>
    <property type="match status" value="1"/>
</dbReference>
<comment type="caution">
    <text evidence="3">The sequence shown here is derived from an EMBL/GenBank/DDBJ whole genome shotgun (WGS) entry which is preliminary data.</text>
</comment>
<dbReference type="PANTHER" id="PTHR43157:SF31">
    <property type="entry name" value="PHOSPHATIDYLINOSITOL-GLYCAN BIOSYNTHESIS CLASS F PROTEIN"/>
    <property type="match status" value="1"/>
</dbReference>
<keyword evidence="1" id="KW-0560">Oxidoreductase</keyword>
<name>A0A5J4NKQ3_9TREM</name>
<feature type="transmembrane region" description="Helical" evidence="2">
    <location>
        <begin position="274"/>
        <end position="292"/>
    </location>
</feature>
<evidence type="ECO:0000256" key="1">
    <source>
        <dbReference type="ARBA" id="ARBA00023002"/>
    </source>
</evidence>
<keyword evidence="2" id="KW-0812">Transmembrane</keyword>
<keyword evidence="4" id="KW-1185">Reference proteome</keyword>
<dbReference type="GO" id="GO:0016491">
    <property type="term" value="F:oxidoreductase activity"/>
    <property type="evidence" value="ECO:0007669"/>
    <property type="project" value="UniProtKB-KW"/>
</dbReference>
<dbReference type="Gene3D" id="3.40.50.720">
    <property type="entry name" value="NAD(P)-binding Rossmann-like Domain"/>
    <property type="match status" value="2"/>
</dbReference>
<dbReference type="AlphaFoldDB" id="A0A5J4NKQ3"/>
<evidence type="ECO:0000256" key="2">
    <source>
        <dbReference type="SAM" id="Phobius"/>
    </source>
</evidence>
<evidence type="ECO:0000313" key="4">
    <source>
        <dbReference type="Proteomes" id="UP000324629"/>
    </source>
</evidence>
<reference evidence="3 4" key="1">
    <citation type="journal article" date="2019" name="Gigascience">
        <title>Whole-genome sequence of the oriental lung fluke Paragonimus westermani.</title>
        <authorList>
            <person name="Oey H."/>
            <person name="Zakrzewski M."/>
            <person name="Narain K."/>
            <person name="Devi K.R."/>
            <person name="Agatsuma T."/>
            <person name="Nawaratna S."/>
            <person name="Gobert G.N."/>
            <person name="Jones M.K."/>
            <person name="Ragan M.A."/>
            <person name="McManus D.P."/>
            <person name="Krause L."/>
        </authorList>
    </citation>
    <scope>NUCLEOTIDE SEQUENCE [LARGE SCALE GENOMIC DNA]</scope>
    <source>
        <strain evidence="3 4">IND2009</strain>
    </source>
</reference>
<dbReference type="Proteomes" id="UP000324629">
    <property type="component" value="Unassembled WGS sequence"/>
</dbReference>
<gene>
    <name evidence="3" type="ORF">DEA37_0004721</name>
</gene>
<organism evidence="3 4">
    <name type="scientific">Paragonimus westermani</name>
    <dbReference type="NCBI Taxonomy" id="34504"/>
    <lineage>
        <taxon>Eukaryota</taxon>
        <taxon>Metazoa</taxon>
        <taxon>Spiralia</taxon>
        <taxon>Lophotrochozoa</taxon>
        <taxon>Platyhelminthes</taxon>
        <taxon>Trematoda</taxon>
        <taxon>Digenea</taxon>
        <taxon>Plagiorchiida</taxon>
        <taxon>Troglotremata</taxon>
        <taxon>Troglotrematidae</taxon>
        <taxon>Paragonimus</taxon>
    </lineage>
</organism>
<keyword evidence="2" id="KW-1133">Transmembrane helix</keyword>
<dbReference type="PANTHER" id="PTHR43157">
    <property type="entry name" value="PHOSPHATIDYLINOSITOL-GLYCAN BIOSYNTHESIS CLASS F PROTEIN-RELATED"/>
    <property type="match status" value="1"/>
</dbReference>
<keyword evidence="2" id="KW-0472">Membrane</keyword>
<dbReference type="InterPro" id="IPR002347">
    <property type="entry name" value="SDR_fam"/>
</dbReference>
<evidence type="ECO:0000313" key="3">
    <source>
        <dbReference type="EMBL" id="KAA3676102.1"/>
    </source>
</evidence>
<feature type="transmembrane region" description="Helical" evidence="2">
    <location>
        <begin position="245"/>
        <end position="262"/>
    </location>
</feature>